<evidence type="ECO:0000313" key="4">
    <source>
        <dbReference type="Proteomes" id="UP000011715"/>
    </source>
</evidence>
<reference evidence="3" key="4">
    <citation type="journal article" date="2015" name="G3 (Bethesda)">
        <title>Genome sequences of three phytopathogenic species of the Magnaporthaceae family of fungi.</title>
        <authorList>
            <person name="Okagaki L.H."/>
            <person name="Nunes C.C."/>
            <person name="Sailsbery J."/>
            <person name="Clay B."/>
            <person name="Brown D."/>
            <person name="John T."/>
            <person name="Oh Y."/>
            <person name="Young N."/>
            <person name="Fitzgerald M."/>
            <person name="Haas B.J."/>
            <person name="Zeng Q."/>
            <person name="Young S."/>
            <person name="Adiconis X."/>
            <person name="Fan L."/>
            <person name="Levin J.Z."/>
            <person name="Mitchell T.K."/>
            <person name="Okubara P.A."/>
            <person name="Farman M.L."/>
            <person name="Kohn L.M."/>
            <person name="Birren B."/>
            <person name="Ma L.-J."/>
            <person name="Dean R.A."/>
        </authorList>
    </citation>
    <scope>NUCLEOTIDE SEQUENCE</scope>
    <source>
        <strain evidence="3">ATCC 64411 / 73-15</strain>
    </source>
</reference>
<dbReference type="EnsemblFungi" id="MAPG_10113T0">
    <property type="protein sequence ID" value="MAPG_10113T0"/>
    <property type="gene ID" value="MAPG_10113"/>
</dbReference>
<reference evidence="2" key="1">
    <citation type="submission" date="2010-05" db="EMBL/GenBank/DDBJ databases">
        <title>The Genome Sequence of Magnaporthe poae strain ATCC 64411.</title>
        <authorList>
            <consortium name="The Broad Institute Genome Sequencing Platform"/>
            <consortium name="Broad Institute Genome Sequencing Center for Infectious Disease"/>
            <person name="Ma L.-J."/>
            <person name="Dead R."/>
            <person name="Young S."/>
            <person name="Zeng Q."/>
            <person name="Koehrsen M."/>
            <person name="Alvarado L."/>
            <person name="Berlin A."/>
            <person name="Chapman S.B."/>
            <person name="Chen Z."/>
            <person name="Freedman E."/>
            <person name="Gellesch M."/>
            <person name="Goldberg J."/>
            <person name="Griggs A."/>
            <person name="Gujja S."/>
            <person name="Heilman E.R."/>
            <person name="Heiman D."/>
            <person name="Hepburn T."/>
            <person name="Howarth C."/>
            <person name="Jen D."/>
            <person name="Larson L."/>
            <person name="Mehta T."/>
            <person name="Neiman D."/>
            <person name="Pearson M."/>
            <person name="Roberts A."/>
            <person name="Saif S."/>
            <person name="Shea T."/>
            <person name="Shenoy N."/>
            <person name="Sisk P."/>
            <person name="Stolte C."/>
            <person name="Sykes S."/>
            <person name="Walk T."/>
            <person name="White J."/>
            <person name="Yandava C."/>
            <person name="Haas B."/>
            <person name="Nusbaum C."/>
            <person name="Birren B."/>
        </authorList>
    </citation>
    <scope>NUCLEOTIDE SEQUENCE</scope>
    <source>
        <strain evidence="2">ATCC 64411</strain>
    </source>
</reference>
<reference evidence="3" key="5">
    <citation type="submission" date="2015-06" db="UniProtKB">
        <authorList>
            <consortium name="EnsemblFungi"/>
        </authorList>
    </citation>
    <scope>IDENTIFICATION</scope>
    <source>
        <strain evidence="3">ATCC 64411</strain>
    </source>
</reference>
<reference evidence="4" key="2">
    <citation type="submission" date="2010-05" db="EMBL/GenBank/DDBJ databases">
        <title>The genome sequence of Magnaporthe poae strain ATCC 64411.</title>
        <authorList>
            <person name="Ma L.-J."/>
            <person name="Dead R."/>
            <person name="Young S."/>
            <person name="Zeng Q."/>
            <person name="Koehrsen M."/>
            <person name="Alvarado L."/>
            <person name="Berlin A."/>
            <person name="Chapman S.B."/>
            <person name="Chen Z."/>
            <person name="Freedman E."/>
            <person name="Gellesch M."/>
            <person name="Goldberg J."/>
            <person name="Griggs A."/>
            <person name="Gujja S."/>
            <person name="Heilman E.R."/>
            <person name="Heiman D."/>
            <person name="Hepburn T."/>
            <person name="Howarth C."/>
            <person name="Jen D."/>
            <person name="Larson L."/>
            <person name="Mehta T."/>
            <person name="Neiman D."/>
            <person name="Pearson M."/>
            <person name="Roberts A."/>
            <person name="Saif S."/>
            <person name="Shea T."/>
            <person name="Shenoy N."/>
            <person name="Sisk P."/>
            <person name="Stolte C."/>
            <person name="Sykes S."/>
            <person name="Walk T."/>
            <person name="White J."/>
            <person name="Yandava C."/>
            <person name="Haas B."/>
            <person name="Nusbaum C."/>
            <person name="Birren B."/>
        </authorList>
    </citation>
    <scope>NUCLEOTIDE SEQUENCE [LARGE SCALE GENOMIC DNA]</scope>
    <source>
        <strain evidence="4">ATCC 64411 / 73-15</strain>
    </source>
</reference>
<dbReference type="EMBL" id="GL876977">
    <property type="protein sequence ID" value="KLU91595.1"/>
    <property type="molecule type" value="Genomic_DNA"/>
</dbReference>
<keyword evidence="4" id="KW-1185">Reference proteome</keyword>
<proteinExistence type="predicted"/>
<dbReference type="OrthoDB" id="5410365at2759"/>
<sequence length="322" mass="35323">MRFDRVTSLLFNQPLPVSSISLGRLVRDPMYPDVDYYEPVLAARPIPDTAAKQQLPPQEQREQQQQQQQEEEEQALAPNVAEYRFENFYDTLEAARGTRLELKLLEVLSLASLSSHRSSRTTLRSRLCVVSQLRNADAFFRAVCRGDRGTRAWLESEGLRPGNDGRVYIVCGFKTLTDATVSHSDGRGGGVDVSASVSAGVLAAGAGLPLPLTGDLTATVQTSVSSSEELNYTAPGERVYAVLYRRIRFAWFATRSADNAYLEKGIRWKSLVSSRGGGDEGEDGVQVEIMGGPEPDELEGNFESAEIAGEHVLYAGEDEADE</sequence>
<gene>
    <name evidence="2" type="ORF">MAPG_10113</name>
</gene>
<dbReference type="OMA" id="HQDYHDP"/>
<feature type="compositionally biased region" description="Low complexity" evidence="1">
    <location>
        <begin position="53"/>
        <end position="68"/>
    </location>
</feature>
<evidence type="ECO:0000313" key="3">
    <source>
        <dbReference type="EnsemblFungi" id="MAPG_10113T0"/>
    </source>
</evidence>
<organism evidence="3 4">
    <name type="scientific">Magnaporthiopsis poae (strain ATCC 64411 / 73-15)</name>
    <name type="common">Kentucky bluegrass fungus</name>
    <name type="synonym">Magnaporthe poae</name>
    <dbReference type="NCBI Taxonomy" id="644358"/>
    <lineage>
        <taxon>Eukaryota</taxon>
        <taxon>Fungi</taxon>
        <taxon>Dikarya</taxon>
        <taxon>Ascomycota</taxon>
        <taxon>Pezizomycotina</taxon>
        <taxon>Sordariomycetes</taxon>
        <taxon>Sordariomycetidae</taxon>
        <taxon>Magnaporthales</taxon>
        <taxon>Magnaporthaceae</taxon>
        <taxon>Magnaporthiopsis</taxon>
    </lineage>
</organism>
<accession>A0A0C4EBQ8</accession>
<dbReference type="Proteomes" id="UP000011715">
    <property type="component" value="Unassembled WGS sequence"/>
</dbReference>
<protein>
    <submittedName>
        <fullName evidence="2 3">Uncharacterized protein</fullName>
    </submittedName>
</protein>
<dbReference type="eggNOG" id="ENOG502SPX2">
    <property type="taxonomic scope" value="Eukaryota"/>
</dbReference>
<feature type="region of interest" description="Disordered" evidence="1">
    <location>
        <begin position="51"/>
        <end position="75"/>
    </location>
</feature>
<evidence type="ECO:0000256" key="1">
    <source>
        <dbReference type="SAM" id="MobiDB-lite"/>
    </source>
</evidence>
<dbReference type="AlphaFoldDB" id="A0A0C4EBQ8"/>
<name>A0A0C4EBQ8_MAGP6</name>
<evidence type="ECO:0000313" key="2">
    <source>
        <dbReference type="EMBL" id="KLU91595.1"/>
    </source>
</evidence>
<dbReference type="EMBL" id="ADBL01002596">
    <property type="status" value="NOT_ANNOTATED_CDS"/>
    <property type="molecule type" value="Genomic_DNA"/>
</dbReference>
<reference evidence="2" key="3">
    <citation type="submission" date="2011-03" db="EMBL/GenBank/DDBJ databases">
        <title>Annotation of Magnaporthe poae ATCC 64411.</title>
        <authorList>
            <person name="Ma L.-J."/>
            <person name="Dead R."/>
            <person name="Young S.K."/>
            <person name="Zeng Q."/>
            <person name="Gargeya S."/>
            <person name="Fitzgerald M."/>
            <person name="Haas B."/>
            <person name="Abouelleil A."/>
            <person name="Alvarado L."/>
            <person name="Arachchi H.M."/>
            <person name="Berlin A."/>
            <person name="Brown A."/>
            <person name="Chapman S.B."/>
            <person name="Chen Z."/>
            <person name="Dunbar C."/>
            <person name="Freedman E."/>
            <person name="Gearin G."/>
            <person name="Gellesch M."/>
            <person name="Goldberg J."/>
            <person name="Griggs A."/>
            <person name="Gujja S."/>
            <person name="Heiman D."/>
            <person name="Howarth C."/>
            <person name="Larson L."/>
            <person name="Lui A."/>
            <person name="MacDonald P.J.P."/>
            <person name="Mehta T."/>
            <person name="Montmayeur A."/>
            <person name="Murphy C."/>
            <person name="Neiman D."/>
            <person name="Pearson M."/>
            <person name="Priest M."/>
            <person name="Roberts A."/>
            <person name="Saif S."/>
            <person name="Shea T."/>
            <person name="Shenoy N."/>
            <person name="Sisk P."/>
            <person name="Stolte C."/>
            <person name="Sykes S."/>
            <person name="Yandava C."/>
            <person name="Wortman J."/>
            <person name="Nusbaum C."/>
            <person name="Birren B."/>
        </authorList>
    </citation>
    <scope>NUCLEOTIDE SEQUENCE</scope>
    <source>
        <strain evidence="2">ATCC 64411</strain>
    </source>
</reference>
<dbReference type="VEuPathDB" id="FungiDB:MAPG_10113"/>